<feature type="non-terminal residue" evidence="1">
    <location>
        <position position="93"/>
    </location>
</feature>
<sequence>MYYPTVGMNYWLSAEFTTLDITTSRTAKHQKMRLECEVVMLKENAQNPGISISKRPTRSSKAIVTLGKNHMKGGFRYLLHIATRTAPKGPQIE</sequence>
<dbReference type="OrthoDB" id="10433287at2759"/>
<reference evidence="2" key="1">
    <citation type="journal article" date="2014" name="Nat. Genet.">
        <title>Genome of the human hookworm Necator americanus.</title>
        <authorList>
            <person name="Tang Y.T."/>
            <person name="Gao X."/>
            <person name="Rosa B.A."/>
            <person name="Abubucker S."/>
            <person name="Hallsworth-Pepin K."/>
            <person name="Martin J."/>
            <person name="Tyagi R."/>
            <person name="Heizer E."/>
            <person name="Zhang X."/>
            <person name="Bhonagiri-Palsikar V."/>
            <person name="Minx P."/>
            <person name="Warren W.C."/>
            <person name="Wang Q."/>
            <person name="Zhan B."/>
            <person name="Hotez P.J."/>
            <person name="Sternberg P.W."/>
            <person name="Dougall A."/>
            <person name="Gaze S.T."/>
            <person name="Mulvenna J."/>
            <person name="Sotillo J."/>
            <person name="Ranganathan S."/>
            <person name="Rabelo E.M."/>
            <person name="Wilson R.K."/>
            <person name="Felgner P.L."/>
            <person name="Bethony J."/>
            <person name="Hawdon J.M."/>
            <person name="Gasser R.B."/>
            <person name="Loukas A."/>
            <person name="Mitreva M."/>
        </authorList>
    </citation>
    <scope>NUCLEOTIDE SEQUENCE [LARGE SCALE GENOMIC DNA]</scope>
</reference>
<evidence type="ECO:0000313" key="2">
    <source>
        <dbReference type="Proteomes" id="UP000053676"/>
    </source>
</evidence>
<organism evidence="1 2">
    <name type="scientific">Necator americanus</name>
    <name type="common">Human hookworm</name>
    <dbReference type="NCBI Taxonomy" id="51031"/>
    <lineage>
        <taxon>Eukaryota</taxon>
        <taxon>Metazoa</taxon>
        <taxon>Ecdysozoa</taxon>
        <taxon>Nematoda</taxon>
        <taxon>Chromadorea</taxon>
        <taxon>Rhabditida</taxon>
        <taxon>Rhabditina</taxon>
        <taxon>Rhabditomorpha</taxon>
        <taxon>Strongyloidea</taxon>
        <taxon>Ancylostomatidae</taxon>
        <taxon>Bunostominae</taxon>
        <taxon>Necator</taxon>
    </lineage>
</organism>
<dbReference type="KEGG" id="nai:NECAME_14281"/>
<gene>
    <name evidence="1" type="ORF">NECAME_14281</name>
</gene>
<accession>W2SR33</accession>
<evidence type="ECO:0000313" key="1">
    <source>
        <dbReference type="EMBL" id="ETN71291.1"/>
    </source>
</evidence>
<dbReference type="Proteomes" id="UP000053676">
    <property type="component" value="Unassembled WGS sequence"/>
</dbReference>
<protein>
    <submittedName>
        <fullName evidence="1">Uncharacterized protein</fullName>
    </submittedName>
</protein>
<proteinExistence type="predicted"/>
<keyword evidence="2" id="KW-1185">Reference proteome</keyword>
<dbReference type="EMBL" id="KI668827">
    <property type="protein sequence ID" value="ETN71291.1"/>
    <property type="molecule type" value="Genomic_DNA"/>
</dbReference>
<dbReference type="AlphaFoldDB" id="W2SR33"/>
<name>W2SR33_NECAM</name>